<name>A0A7H0SMV4_9CORY</name>
<protein>
    <submittedName>
        <fullName evidence="2">Uncharacterized protein</fullName>
    </submittedName>
</protein>
<dbReference type="AlphaFoldDB" id="A0A7H0SMV4"/>
<reference evidence="2 3" key="1">
    <citation type="submission" date="2019-12" db="EMBL/GenBank/DDBJ databases">
        <title>Corynebacterium sp. nov., isolated from feces of the Anser Albifrons in China.</title>
        <authorList>
            <person name="Liu Q."/>
        </authorList>
    </citation>
    <scope>NUCLEOTIDE SEQUENCE [LARGE SCALE GENOMIC DNA]</scope>
    <source>
        <strain evidence="2 3">4H37-19</strain>
    </source>
</reference>
<proteinExistence type="predicted"/>
<gene>
    <name evidence="2" type="ORF">GP475_03870</name>
</gene>
<evidence type="ECO:0000313" key="3">
    <source>
        <dbReference type="Proteomes" id="UP000516320"/>
    </source>
</evidence>
<organism evidence="2 3">
    <name type="scientific">Corynebacterium poyangense</name>
    <dbReference type="NCBI Taxonomy" id="2684405"/>
    <lineage>
        <taxon>Bacteria</taxon>
        <taxon>Bacillati</taxon>
        <taxon>Actinomycetota</taxon>
        <taxon>Actinomycetes</taxon>
        <taxon>Mycobacteriales</taxon>
        <taxon>Corynebacteriaceae</taxon>
        <taxon>Corynebacterium</taxon>
    </lineage>
</organism>
<feature type="compositionally biased region" description="Basic and acidic residues" evidence="1">
    <location>
        <begin position="29"/>
        <end position="46"/>
    </location>
</feature>
<keyword evidence="3" id="KW-1185">Reference proteome</keyword>
<dbReference type="RefSeq" id="WP_187975337.1">
    <property type="nucleotide sequence ID" value="NZ_CP046884.1"/>
</dbReference>
<sequence>MEHAAPQGKHHPNNPRVRRRVVRLSPAEDYDRKADQPTHAFHDGHYHHDAEREVLLDLDSEESLSGEDFWKAEKPPHYGG</sequence>
<accession>A0A7H0SMV4</accession>
<evidence type="ECO:0000313" key="2">
    <source>
        <dbReference type="EMBL" id="QNQ89879.1"/>
    </source>
</evidence>
<feature type="compositionally biased region" description="Basic residues" evidence="1">
    <location>
        <begin position="8"/>
        <end position="22"/>
    </location>
</feature>
<dbReference type="KEGG" id="cpoy:GP475_03870"/>
<feature type="region of interest" description="Disordered" evidence="1">
    <location>
        <begin position="1"/>
        <end position="46"/>
    </location>
</feature>
<evidence type="ECO:0000256" key="1">
    <source>
        <dbReference type="SAM" id="MobiDB-lite"/>
    </source>
</evidence>
<dbReference type="EMBL" id="CP046884">
    <property type="protein sequence ID" value="QNQ89879.1"/>
    <property type="molecule type" value="Genomic_DNA"/>
</dbReference>
<dbReference type="Proteomes" id="UP000516320">
    <property type="component" value="Chromosome"/>
</dbReference>